<dbReference type="AlphaFoldDB" id="A0A428RTZ8"/>
<proteinExistence type="predicted"/>
<dbReference type="EMBL" id="NIZV01000783">
    <property type="protein sequence ID" value="RSL81042.1"/>
    <property type="molecule type" value="Genomic_DNA"/>
</dbReference>
<evidence type="ECO:0000313" key="2">
    <source>
        <dbReference type="Proteomes" id="UP000288429"/>
    </source>
</evidence>
<accession>A0A428RTZ8</accession>
<gene>
    <name evidence="1" type="ORF">CDV31_017070</name>
</gene>
<evidence type="ECO:0000313" key="1">
    <source>
        <dbReference type="EMBL" id="RSL81042.1"/>
    </source>
</evidence>
<sequence length="125" mass="14121">MCLHAFATYPVQPGLNTIEAAIKICEVTNSTSISSQDLMILNLLLDNEISNTFWMEKKKTLRIPGPELLKRVAATGTWFGFGQRPYPEQTLASYIKEEGYFCGRVVKREPVEERLASIPQPETQD</sequence>
<protein>
    <submittedName>
        <fullName evidence="1">Uncharacterized protein</fullName>
    </submittedName>
</protein>
<dbReference type="Proteomes" id="UP000288429">
    <property type="component" value="Unassembled WGS sequence"/>
</dbReference>
<comment type="caution">
    <text evidence="1">The sequence shown here is derived from an EMBL/GenBank/DDBJ whole genome shotgun (WGS) entry which is preliminary data.</text>
</comment>
<name>A0A428RTZ8_9HYPO</name>
<organism evidence="1 2">
    <name type="scientific">Fusarium ambrosium</name>
    <dbReference type="NCBI Taxonomy" id="131363"/>
    <lineage>
        <taxon>Eukaryota</taxon>
        <taxon>Fungi</taxon>
        <taxon>Dikarya</taxon>
        <taxon>Ascomycota</taxon>
        <taxon>Pezizomycotina</taxon>
        <taxon>Sordariomycetes</taxon>
        <taxon>Hypocreomycetidae</taxon>
        <taxon>Hypocreales</taxon>
        <taxon>Nectriaceae</taxon>
        <taxon>Fusarium</taxon>
        <taxon>Fusarium solani species complex</taxon>
    </lineage>
</organism>
<keyword evidence="2" id="KW-1185">Reference proteome</keyword>
<reference evidence="1 2" key="1">
    <citation type="submission" date="2017-06" db="EMBL/GenBank/DDBJ databases">
        <title>Cmopartive genomic analysis of Ambrosia Fusariam Clade fungi.</title>
        <authorList>
            <person name="Stajich J.E."/>
            <person name="Carrillo J."/>
            <person name="Kijimoto T."/>
            <person name="Eskalen A."/>
            <person name="O'Donnell K."/>
            <person name="Kasson M."/>
        </authorList>
    </citation>
    <scope>NUCLEOTIDE SEQUENCE [LARGE SCALE GENOMIC DNA]</scope>
    <source>
        <strain evidence="1 2">NRRL 20438</strain>
    </source>
</reference>